<proteinExistence type="predicted"/>
<sequence>MAAVARFAASSQFATPASARAQAPIPYTAVVNDSGILLLTGSGTPVPSSGITSAPAAVTVINRGTGSHALSITGPGVSGKHTPTLTKGHSSRLSVTFMVGTYALTDTLSHRSLKLVVRAPKSAEVAVSGKTHDAITEEIECSLDTHLCTNAQGVVVNPGSA</sequence>
<name>A0A6J6PEC5_9ZZZZ</name>
<protein>
    <submittedName>
        <fullName evidence="1">Unannotated protein</fullName>
    </submittedName>
</protein>
<gene>
    <name evidence="1" type="ORF">UFOPK2399_01088</name>
</gene>
<accession>A0A6J6PEC5</accession>
<reference evidence="1" key="1">
    <citation type="submission" date="2020-05" db="EMBL/GenBank/DDBJ databases">
        <authorList>
            <person name="Chiriac C."/>
            <person name="Salcher M."/>
            <person name="Ghai R."/>
            <person name="Kavagutti S V."/>
        </authorList>
    </citation>
    <scope>NUCLEOTIDE SEQUENCE</scope>
</reference>
<evidence type="ECO:0000313" key="1">
    <source>
        <dbReference type="EMBL" id="CAB4696902.1"/>
    </source>
</evidence>
<dbReference type="EMBL" id="CAEZXP010000002">
    <property type="protein sequence ID" value="CAB4696902.1"/>
    <property type="molecule type" value="Genomic_DNA"/>
</dbReference>
<organism evidence="1">
    <name type="scientific">freshwater metagenome</name>
    <dbReference type="NCBI Taxonomy" id="449393"/>
    <lineage>
        <taxon>unclassified sequences</taxon>
        <taxon>metagenomes</taxon>
        <taxon>ecological metagenomes</taxon>
    </lineage>
</organism>
<dbReference type="AlphaFoldDB" id="A0A6J6PEC5"/>